<dbReference type="InterPro" id="IPR036271">
    <property type="entry name" value="Tet_transcr_reg_TetR-rel_C_sf"/>
</dbReference>
<dbReference type="InterPro" id="IPR049445">
    <property type="entry name" value="TetR_SbtR-like_C"/>
</dbReference>
<sequence>MPSSAAPLRRDAERNRRLLLDTARDLMAQHGLDVAYEEIARAAGTGMGTVYRRFPDRQDLVDALFGEHVEAVCRMAEDAAQQEDPWGALSDFLERQLELEAANRALGQILRGQKGSYAIAHHAHERMTPIVRALLDRAVRAGQLPDGVTSADLVAVHLMVGSVMDASRGVAPELWRRALAVALAGLQHAQLPTPAPADDVVDRLFATETT</sequence>
<keyword evidence="2 4" id="KW-0238">DNA-binding</keyword>
<dbReference type="PANTHER" id="PTHR30055">
    <property type="entry name" value="HTH-TYPE TRANSCRIPTIONAL REGULATOR RUTR"/>
    <property type="match status" value="1"/>
</dbReference>
<dbReference type="STRING" id="1408250.Q760_07065"/>
<keyword evidence="1" id="KW-0805">Transcription regulation</keyword>
<evidence type="ECO:0000256" key="3">
    <source>
        <dbReference type="ARBA" id="ARBA00023163"/>
    </source>
</evidence>
<organism evidence="6 7">
    <name type="scientific">Cellulomonas cellasea DSM 20118</name>
    <dbReference type="NCBI Taxonomy" id="1408250"/>
    <lineage>
        <taxon>Bacteria</taxon>
        <taxon>Bacillati</taxon>
        <taxon>Actinomycetota</taxon>
        <taxon>Actinomycetes</taxon>
        <taxon>Micrococcales</taxon>
        <taxon>Cellulomonadaceae</taxon>
        <taxon>Cellulomonas</taxon>
    </lineage>
</organism>
<comment type="caution">
    <text evidence="6">The sequence shown here is derived from an EMBL/GenBank/DDBJ whole genome shotgun (WGS) entry which is preliminary data.</text>
</comment>
<dbReference type="PROSITE" id="PS50977">
    <property type="entry name" value="HTH_TETR_2"/>
    <property type="match status" value="1"/>
</dbReference>
<evidence type="ECO:0000313" key="6">
    <source>
        <dbReference type="EMBL" id="KGM00635.1"/>
    </source>
</evidence>
<evidence type="ECO:0000256" key="1">
    <source>
        <dbReference type="ARBA" id="ARBA00023015"/>
    </source>
</evidence>
<dbReference type="Gene3D" id="1.10.357.10">
    <property type="entry name" value="Tetracycline Repressor, domain 2"/>
    <property type="match status" value="1"/>
</dbReference>
<dbReference type="Pfam" id="PF21597">
    <property type="entry name" value="TetR_C_43"/>
    <property type="match status" value="1"/>
</dbReference>
<protein>
    <recommendedName>
        <fullName evidence="5">HTH tetR-type domain-containing protein</fullName>
    </recommendedName>
</protein>
<evidence type="ECO:0000313" key="7">
    <source>
        <dbReference type="Proteomes" id="UP000029833"/>
    </source>
</evidence>
<name>A0A0A0B1D1_9CELL</name>
<accession>A0A0A0B1D1</accession>
<evidence type="ECO:0000256" key="4">
    <source>
        <dbReference type="PROSITE-ProRule" id="PRU00335"/>
    </source>
</evidence>
<keyword evidence="3" id="KW-0804">Transcription</keyword>
<evidence type="ECO:0000259" key="5">
    <source>
        <dbReference type="PROSITE" id="PS50977"/>
    </source>
</evidence>
<dbReference type="PRINTS" id="PR00455">
    <property type="entry name" value="HTHTETR"/>
</dbReference>
<keyword evidence="7" id="KW-1185">Reference proteome</keyword>
<dbReference type="InterPro" id="IPR009057">
    <property type="entry name" value="Homeodomain-like_sf"/>
</dbReference>
<dbReference type="SUPFAM" id="SSF48498">
    <property type="entry name" value="Tetracyclin repressor-like, C-terminal domain"/>
    <property type="match status" value="1"/>
</dbReference>
<dbReference type="AlphaFoldDB" id="A0A0A0B1D1"/>
<gene>
    <name evidence="6" type="ORF">Q760_07065</name>
</gene>
<dbReference type="RefSeq" id="WP_034634896.1">
    <property type="nucleotide sequence ID" value="NZ_AXNT01000183.1"/>
</dbReference>
<proteinExistence type="predicted"/>
<feature type="domain" description="HTH tetR-type" evidence="5">
    <location>
        <begin position="13"/>
        <end position="72"/>
    </location>
</feature>
<evidence type="ECO:0000256" key="2">
    <source>
        <dbReference type="ARBA" id="ARBA00023125"/>
    </source>
</evidence>
<dbReference type="SUPFAM" id="SSF46689">
    <property type="entry name" value="Homeodomain-like"/>
    <property type="match status" value="1"/>
</dbReference>
<reference evidence="6 7" key="1">
    <citation type="submission" date="2013-10" db="EMBL/GenBank/DDBJ databases">
        <authorList>
            <person name="Wang G."/>
            <person name="Zhuang W."/>
        </authorList>
    </citation>
    <scope>NUCLEOTIDE SEQUENCE [LARGE SCALE GENOMIC DNA]</scope>
    <source>
        <strain evidence="6 7">DSM 20118</strain>
    </source>
</reference>
<dbReference type="InterPro" id="IPR001647">
    <property type="entry name" value="HTH_TetR"/>
</dbReference>
<dbReference type="PANTHER" id="PTHR30055:SF234">
    <property type="entry name" value="HTH-TYPE TRANSCRIPTIONAL REGULATOR BETI"/>
    <property type="match status" value="1"/>
</dbReference>
<feature type="DNA-binding region" description="H-T-H motif" evidence="4">
    <location>
        <begin position="35"/>
        <end position="54"/>
    </location>
</feature>
<dbReference type="GO" id="GO:0000976">
    <property type="term" value="F:transcription cis-regulatory region binding"/>
    <property type="evidence" value="ECO:0007669"/>
    <property type="project" value="TreeGrafter"/>
</dbReference>
<dbReference type="EMBL" id="AXNT01000183">
    <property type="protein sequence ID" value="KGM00635.1"/>
    <property type="molecule type" value="Genomic_DNA"/>
</dbReference>
<dbReference type="InterPro" id="IPR050109">
    <property type="entry name" value="HTH-type_TetR-like_transc_reg"/>
</dbReference>
<dbReference type="Proteomes" id="UP000029833">
    <property type="component" value="Unassembled WGS sequence"/>
</dbReference>
<dbReference type="Pfam" id="PF00440">
    <property type="entry name" value="TetR_N"/>
    <property type="match status" value="1"/>
</dbReference>
<dbReference type="GO" id="GO:0003700">
    <property type="term" value="F:DNA-binding transcription factor activity"/>
    <property type="evidence" value="ECO:0007669"/>
    <property type="project" value="TreeGrafter"/>
</dbReference>